<dbReference type="PATRIC" id="fig|1609981.3.peg.1712"/>
<dbReference type="InterPro" id="IPR015848">
    <property type="entry name" value="PNPase_PH_RNA-bd_bac/org-type"/>
</dbReference>
<dbReference type="Gene3D" id="3.30.1370.10">
    <property type="entry name" value="K Homology domain, type 1"/>
    <property type="match status" value="1"/>
</dbReference>
<dbReference type="CDD" id="cd04472">
    <property type="entry name" value="S1_PNPase"/>
    <property type="match status" value="1"/>
</dbReference>
<dbReference type="CDD" id="cd02393">
    <property type="entry name" value="KH-I_PNPase"/>
    <property type="match status" value="1"/>
</dbReference>
<dbReference type="RefSeq" id="WP_052882178.1">
    <property type="nucleotide sequence ID" value="NZ_CP010904.1"/>
</dbReference>
<dbReference type="CDD" id="cd11364">
    <property type="entry name" value="RNase_PH_PNPase_2"/>
    <property type="match status" value="1"/>
</dbReference>
<dbReference type="Pfam" id="PF03725">
    <property type="entry name" value="RNase_PH_C"/>
    <property type="match status" value="1"/>
</dbReference>
<evidence type="ECO:0000256" key="4">
    <source>
        <dbReference type="ARBA" id="ARBA00022679"/>
    </source>
</evidence>
<dbReference type="Proteomes" id="UP000035268">
    <property type="component" value="Chromosome"/>
</dbReference>
<dbReference type="InterPro" id="IPR004087">
    <property type="entry name" value="KH_dom"/>
</dbReference>
<accession>A0A0G3EL86</accession>
<dbReference type="InterPro" id="IPR003029">
    <property type="entry name" value="S1_domain"/>
</dbReference>
<reference evidence="12" key="1">
    <citation type="submission" date="2015-02" db="EMBL/GenBank/DDBJ databases">
        <title>Description and complete genome sequence of the first cultured representative of the subdivision 5 of the Verrucomicrobia phylum.</title>
        <authorList>
            <person name="Spring S."/>
            <person name="Bunk B."/>
            <person name="Sproer C."/>
            <person name="Klenk H.-P."/>
        </authorList>
    </citation>
    <scope>NUCLEOTIDE SEQUENCE [LARGE SCALE GENOMIC DNA]</scope>
    <source>
        <strain evidence="12">L21-Fru-AB</strain>
    </source>
</reference>
<dbReference type="GO" id="GO:0006402">
    <property type="term" value="P:mRNA catabolic process"/>
    <property type="evidence" value="ECO:0007669"/>
    <property type="project" value="UniProtKB-UniRule"/>
</dbReference>
<dbReference type="FunFam" id="2.40.50.140:FF:000023">
    <property type="entry name" value="Polyribonucleotide nucleotidyltransferase"/>
    <property type="match status" value="1"/>
</dbReference>
<dbReference type="GO" id="GO:0005829">
    <property type="term" value="C:cytosol"/>
    <property type="evidence" value="ECO:0007669"/>
    <property type="project" value="TreeGrafter"/>
</dbReference>
<evidence type="ECO:0000313" key="11">
    <source>
        <dbReference type="EMBL" id="AKJ64894.1"/>
    </source>
</evidence>
<keyword evidence="7 9" id="KW-0460">Magnesium</keyword>
<dbReference type="InterPro" id="IPR004088">
    <property type="entry name" value="KH_dom_type_1"/>
</dbReference>
<dbReference type="SUPFAM" id="SSF46915">
    <property type="entry name" value="Polynucleotide phosphorylase/guanosine pentaphosphate synthase (PNPase/GPSI), domain 3"/>
    <property type="match status" value="1"/>
</dbReference>
<dbReference type="Pfam" id="PF03726">
    <property type="entry name" value="PNPase"/>
    <property type="match status" value="1"/>
</dbReference>
<dbReference type="Pfam" id="PF01138">
    <property type="entry name" value="RNase_PH"/>
    <property type="match status" value="2"/>
</dbReference>
<comment type="catalytic activity">
    <reaction evidence="9">
        <text>RNA(n+1) + phosphate = RNA(n) + a ribonucleoside 5'-diphosphate</text>
        <dbReference type="Rhea" id="RHEA:22096"/>
        <dbReference type="Rhea" id="RHEA-COMP:14527"/>
        <dbReference type="Rhea" id="RHEA-COMP:17342"/>
        <dbReference type="ChEBI" id="CHEBI:43474"/>
        <dbReference type="ChEBI" id="CHEBI:57930"/>
        <dbReference type="ChEBI" id="CHEBI:140395"/>
        <dbReference type="EC" id="2.7.7.8"/>
    </reaction>
</comment>
<keyword evidence="4 9" id="KW-0808">Transferase</keyword>
<keyword evidence="8 9" id="KW-0694">RNA-binding</keyword>
<feature type="domain" description="S1 motif" evidence="10">
    <location>
        <begin position="622"/>
        <end position="690"/>
    </location>
</feature>
<dbReference type="SUPFAM" id="SSF55666">
    <property type="entry name" value="Ribonuclease PH domain 2-like"/>
    <property type="match status" value="2"/>
</dbReference>
<evidence type="ECO:0000256" key="2">
    <source>
        <dbReference type="ARBA" id="ARBA00007404"/>
    </source>
</evidence>
<dbReference type="PANTHER" id="PTHR11252">
    <property type="entry name" value="POLYRIBONUCLEOTIDE NUCLEOTIDYLTRANSFERASE"/>
    <property type="match status" value="1"/>
</dbReference>
<comment type="similarity">
    <text evidence="2 9">Belongs to the polyribonucleotide nucleotidyltransferase family.</text>
</comment>
<dbReference type="EMBL" id="CP010904">
    <property type="protein sequence ID" value="AKJ64894.1"/>
    <property type="molecule type" value="Genomic_DNA"/>
</dbReference>
<evidence type="ECO:0000256" key="8">
    <source>
        <dbReference type="ARBA" id="ARBA00022884"/>
    </source>
</evidence>
<dbReference type="FunFam" id="3.30.1370.10:FF:000001">
    <property type="entry name" value="Polyribonucleotide nucleotidyltransferase"/>
    <property type="match status" value="1"/>
</dbReference>
<dbReference type="GO" id="GO:0000287">
    <property type="term" value="F:magnesium ion binding"/>
    <property type="evidence" value="ECO:0007669"/>
    <property type="project" value="UniProtKB-UniRule"/>
</dbReference>
<dbReference type="KEGG" id="vbl:L21SP4_01651"/>
<name>A0A0G3EL86_9BACT</name>
<evidence type="ECO:0000256" key="1">
    <source>
        <dbReference type="ARBA" id="ARBA00004496"/>
    </source>
</evidence>
<dbReference type="InterPro" id="IPR036612">
    <property type="entry name" value="KH_dom_type_1_sf"/>
</dbReference>
<evidence type="ECO:0000259" key="10">
    <source>
        <dbReference type="PROSITE" id="PS50126"/>
    </source>
</evidence>
<dbReference type="OrthoDB" id="9804305at2"/>
<dbReference type="InterPro" id="IPR027408">
    <property type="entry name" value="PNPase/RNase_PH_dom_sf"/>
</dbReference>
<dbReference type="SUPFAM" id="SSF54211">
    <property type="entry name" value="Ribosomal protein S5 domain 2-like"/>
    <property type="match status" value="2"/>
</dbReference>
<dbReference type="AlphaFoldDB" id="A0A0G3EL86"/>
<dbReference type="Gene3D" id="2.40.50.140">
    <property type="entry name" value="Nucleic acid-binding proteins"/>
    <property type="match status" value="1"/>
</dbReference>
<keyword evidence="6 9" id="KW-0479">Metal-binding</keyword>
<dbReference type="Pfam" id="PF00013">
    <property type="entry name" value="KH_1"/>
    <property type="match status" value="1"/>
</dbReference>
<reference evidence="11 12" key="2">
    <citation type="journal article" date="2016" name="ISME J.">
        <title>Characterization of the first cultured representative of Verrucomicrobia subdivision 5 indicates the proposal of a novel phylum.</title>
        <authorList>
            <person name="Spring S."/>
            <person name="Bunk B."/>
            <person name="Sproer C."/>
            <person name="Schumann P."/>
            <person name="Rohde M."/>
            <person name="Tindall B.J."/>
            <person name="Klenk H.P."/>
        </authorList>
    </citation>
    <scope>NUCLEOTIDE SEQUENCE [LARGE SCALE GENOMIC DNA]</scope>
    <source>
        <strain evidence="11 12">L21-Fru-AB</strain>
    </source>
</reference>
<dbReference type="CDD" id="cd11363">
    <property type="entry name" value="RNase_PH_PNPase_1"/>
    <property type="match status" value="1"/>
</dbReference>
<comment type="subcellular location">
    <subcellularLocation>
        <location evidence="1 9">Cytoplasm</location>
    </subcellularLocation>
</comment>
<comment type="function">
    <text evidence="9">Involved in mRNA degradation. Catalyzes the phosphorolysis of single-stranded polyribonucleotides processively in the 3'- to 5'-direction.</text>
</comment>
<dbReference type="GO" id="GO:0000175">
    <property type="term" value="F:3'-5'-RNA exonuclease activity"/>
    <property type="evidence" value="ECO:0007669"/>
    <property type="project" value="TreeGrafter"/>
</dbReference>
<evidence type="ECO:0000256" key="7">
    <source>
        <dbReference type="ARBA" id="ARBA00022842"/>
    </source>
</evidence>
<feature type="binding site" evidence="9">
    <location>
        <position position="492"/>
    </location>
    <ligand>
        <name>Mg(2+)</name>
        <dbReference type="ChEBI" id="CHEBI:18420"/>
    </ligand>
</feature>
<sequence length="701" mass="76928">MDNTTKVEFQAAGATMCFETGQLARQADGAVMCSVGDNVLFSAVSSAKEAREGTDFFPLQVEYREKFYASGRFPGGYFKREARPSEKEVLTMRVTDRPIRTLFPDGFYREVQINNTLLSCDGETETDVMSINASSAALTISELPFQGPIGAVRVGRIHGEFVLAPTHKQLEESDLDLTYAGMRDLPLMIEGNANEVSEEDFVAAMKLAHAEVVKIIDAQLELRKKLGLPEKKVEAPERETAPLDHARELAAQDLDAAMDIAGKQERQDKLNEIKARLQEDMIESFPEMADGAFEQMFDQLEVEIVEKRVVERKARIGNRGLDDIRELEGFVGILPRTHGSAVFRRGDTQALAITTLAGKKESQSLDAVTGGAQEKTFLLHYNFPPYCVGEVGRLGTTKRREIGHGNLAERSLKPMLPEDYPYAVRVVSEIMDSNGSSSMATICAGTLSLMDAGVPMRSPVAGISVGLFGGQGDRPVLVTDILGAEDHCGDMDFKVAGTRNGITGFQVDLKIPGLRWELVEQAFAKAREARLKILDAMTATIAEPRAEISPYAPQVKTVQIDTEKIGALIGPGGKNIRRITDTYDVQIDIEEDGTVNLYSADKDAMESAIKEVEMATAEAEVGKIYEGRVVTVREFGAFVEILPGKEGLVHISELADYRVGKVEDICKEGDAMRVKCIDIDQQGRVRLSRRAAMEEEGGEKE</sequence>
<dbReference type="SMART" id="SM00316">
    <property type="entry name" value="S1"/>
    <property type="match status" value="1"/>
</dbReference>
<dbReference type="InterPro" id="IPR012162">
    <property type="entry name" value="PNPase"/>
</dbReference>
<evidence type="ECO:0000256" key="6">
    <source>
        <dbReference type="ARBA" id="ARBA00022723"/>
    </source>
</evidence>
<dbReference type="GO" id="GO:0003723">
    <property type="term" value="F:RNA binding"/>
    <property type="evidence" value="ECO:0007669"/>
    <property type="project" value="UniProtKB-UniRule"/>
</dbReference>
<dbReference type="InterPro" id="IPR036345">
    <property type="entry name" value="ExoRNase_PH_dom2_sf"/>
</dbReference>
<feature type="binding site" evidence="9">
    <location>
        <position position="486"/>
    </location>
    <ligand>
        <name>Mg(2+)</name>
        <dbReference type="ChEBI" id="CHEBI:18420"/>
    </ligand>
</feature>
<dbReference type="EC" id="2.7.7.8" evidence="9"/>
<dbReference type="SUPFAM" id="SSF54791">
    <property type="entry name" value="Eukaryotic type KH-domain (KH-domain type I)"/>
    <property type="match status" value="1"/>
</dbReference>
<dbReference type="SMART" id="SM00322">
    <property type="entry name" value="KH"/>
    <property type="match status" value="1"/>
</dbReference>
<dbReference type="HAMAP" id="MF_01595">
    <property type="entry name" value="PNPase"/>
    <property type="match status" value="1"/>
</dbReference>
<keyword evidence="12" id="KW-1185">Reference proteome</keyword>
<dbReference type="InterPro" id="IPR001247">
    <property type="entry name" value="ExoRNase_PH_dom1"/>
</dbReference>
<dbReference type="STRING" id="1307763.L21SP4_01651"/>
<dbReference type="PANTHER" id="PTHR11252:SF0">
    <property type="entry name" value="POLYRIBONUCLEOTIDE NUCLEOTIDYLTRANSFERASE 1, MITOCHONDRIAL"/>
    <property type="match status" value="1"/>
</dbReference>
<dbReference type="InterPro" id="IPR036456">
    <property type="entry name" value="PNPase_PH_RNA-bd_sf"/>
</dbReference>
<dbReference type="PROSITE" id="PS50126">
    <property type="entry name" value="S1"/>
    <property type="match status" value="1"/>
</dbReference>
<comment type="cofactor">
    <cofactor evidence="9">
        <name>Mg(2+)</name>
        <dbReference type="ChEBI" id="CHEBI:18420"/>
    </cofactor>
</comment>
<dbReference type="PIRSF" id="PIRSF005499">
    <property type="entry name" value="PNPase"/>
    <property type="match status" value="1"/>
</dbReference>
<evidence type="ECO:0000256" key="9">
    <source>
        <dbReference type="HAMAP-Rule" id="MF_01595"/>
    </source>
</evidence>
<protein>
    <recommendedName>
        <fullName evidence="9">Polyribonucleotide nucleotidyltransferase</fullName>
        <ecNumber evidence="9">2.7.7.8</ecNumber>
    </recommendedName>
    <alternativeName>
        <fullName evidence="9">Polynucleotide phosphorylase</fullName>
        <shortName evidence="9">PNPase</shortName>
    </alternativeName>
</protein>
<evidence type="ECO:0000256" key="5">
    <source>
        <dbReference type="ARBA" id="ARBA00022695"/>
    </source>
</evidence>
<keyword evidence="3 9" id="KW-0963">Cytoplasm</keyword>
<dbReference type="InterPro" id="IPR012340">
    <property type="entry name" value="NA-bd_OB-fold"/>
</dbReference>
<evidence type="ECO:0000313" key="12">
    <source>
        <dbReference type="Proteomes" id="UP000035268"/>
    </source>
</evidence>
<gene>
    <name evidence="9 11" type="primary">pnp</name>
    <name evidence="11" type="ORF">L21SP4_01651</name>
</gene>
<organism evidence="11 12">
    <name type="scientific">Kiritimatiella glycovorans</name>
    <dbReference type="NCBI Taxonomy" id="1307763"/>
    <lineage>
        <taxon>Bacteria</taxon>
        <taxon>Pseudomonadati</taxon>
        <taxon>Kiritimatiellota</taxon>
        <taxon>Kiritimatiellia</taxon>
        <taxon>Kiritimatiellales</taxon>
        <taxon>Kiritimatiellaceae</taxon>
        <taxon>Kiritimatiella</taxon>
    </lineage>
</organism>
<dbReference type="Pfam" id="PF00575">
    <property type="entry name" value="S1"/>
    <property type="match status" value="1"/>
</dbReference>
<dbReference type="PROSITE" id="PS50084">
    <property type="entry name" value="KH_TYPE_1"/>
    <property type="match status" value="1"/>
</dbReference>
<evidence type="ECO:0000256" key="3">
    <source>
        <dbReference type="ARBA" id="ARBA00022490"/>
    </source>
</evidence>
<dbReference type="FunFam" id="3.30.230.70:FF:000001">
    <property type="entry name" value="Polyribonucleotide nucleotidyltransferase"/>
    <property type="match status" value="1"/>
</dbReference>
<keyword evidence="5 9" id="KW-0548">Nucleotidyltransferase</keyword>
<dbReference type="GO" id="GO:0006396">
    <property type="term" value="P:RNA processing"/>
    <property type="evidence" value="ECO:0007669"/>
    <property type="project" value="InterPro"/>
</dbReference>
<dbReference type="InterPro" id="IPR020568">
    <property type="entry name" value="Ribosomal_Su5_D2-typ_SF"/>
</dbReference>
<dbReference type="GO" id="GO:0004654">
    <property type="term" value="F:polyribonucleotide nucleotidyltransferase activity"/>
    <property type="evidence" value="ECO:0007669"/>
    <property type="project" value="UniProtKB-UniRule"/>
</dbReference>
<proteinExistence type="inferred from homology"/>
<dbReference type="SUPFAM" id="SSF50249">
    <property type="entry name" value="Nucleic acid-binding proteins"/>
    <property type="match status" value="1"/>
</dbReference>
<dbReference type="NCBIfam" id="TIGR03591">
    <property type="entry name" value="polynuc_phos"/>
    <property type="match status" value="1"/>
</dbReference>
<dbReference type="Gene3D" id="3.30.230.70">
    <property type="entry name" value="GHMP Kinase, N-terminal domain"/>
    <property type="match status" value="2"/>
</dbReference>
<dbReference type="InterPro" id="IPR015847">
    <property type="entry name" value="ExoRNase_PH_dom2"/>
</dbReference>
<dbReference type="NCBIfam" id="NF008805">
    <property type="entry name" value="PRK11824.1"/>
    <property type="match status" value="1"/>
</dbReference>